<evidence type="ECO:0000259" key="2">
    <source>
        <dbReference type="Pfam" id="PF13439"/>
    </source>
</evidence>
<feature type="non-terminal residue" evidence="3">
    <location>
        <position position="378"/>
    </location>
</feature>
<name>A0A0G1PLX1_9BACT</name>
<dbReference type="Pfam" id="PF13439">
    <property type="entry name" value="Glyco_transf_4"/>
    <property type="match status" value="1"/>
</dbReference>
<sequence>MKIAYIHKETKQNTGAGQINSLIISKLRGVGVSVKGFFPRLSLNDPPLLLKGLSNILFFYTLLEHRRRILSYDIIQGTTYTPLAFLLFKTPVVSHFGSTSFGFLESTPLAKDLGPKLRKIWIDLKKNGVLRELNLKTRRPIRDIAEIEIYVAKRVNTVVATSEKVKNELVLRGVDPEKVVVIHNAIEDYWFEDEVEMTDEPKLVFLGRMGEDAFTLKLKGLDRLVDIYKSFPELQKLAVVMTRSKKLTGWLMKSIKNLKLAANYPKEQIRSLLRANGGSILLLTSRYEGFSLSLIEGMSQGMIPIAYSVGVVPEVIRDGENGFIVENQDEAKRKIKLILSDNDLRLKMARQCIKDSQNFRSDIMVRKLFALYKNILDN</sequence>
<dbReference type="Gene3D" id="3.40.50.2000">
    <property type="entry name" value="Glycogen Phosphorylase B"/>
    <property type="match status" value="2"/>
</dbReference>
<dbReference type="InterPro" id="IPR001296">
    <property type="entry name" value="Glyco_trans_1"/>
</dbReference>
<organism evidence="3 4">
    <name type="scientific">Candidatus Collierbacteria bacterium GW2011_GWC2_45_15</name>
    <dbReference type="NCBI Taxonomy" id="1618394"/>
    <lineage>
        <taxon>Bacteria</taxon>
        <taxon>Candidatus Collieribacteriota</taxon>
    </lineage>
</organism>
<dbReference type="GO" id="GO:0016757">
    <property type="term" value="F:glycosyltransferase activity"/>
    <property type="evidence" value="ECO:0007669"/>
    <property type="project" value="InterPro"/>
</dbReference>
<dbReference type="PANTHER" id="PTHR12526">
    <property type="entry name" value="GLYCOSYLTRANSFERASE"/>
    <property type="match status" value="1"/>
</dbReference>
<dbReference type="EMBL" id="LCKM01000035">
    <property type="protein sequence ID" value="KKT97324.1"/>
    <property type="molecule type" value="Genomic_DNA"/>
</dbReference>
<accession>A0A0G1PLX1</accession>
<dbReference type="Pfam" id="PF00534">
    <property type="entry name" value="Glycos_transf_1"/>
    <property type="match status" value="1"/>
</dbReference>
<evidence type="ECO:0000259" key="1">
    <source>
        <dbReference type="Pfam" id="PF00534"/>
    </source>
</evidence>
<comment type="caution">
    <text evidence="3">The sequence shown here is derived from an EMBL/GenBank/DDBJ whole genome shotgun (WGS) entry which is preliminary data.</text>
</comment>
<proteinExistence type="predicted"/>
<feature type="domain" description="Glycosyltransferase subfamily 4-like N-terminal" evidence="2">
    <location>
        <begin position="47"/>
        <end position="187"/>
    </location>
</feature>
<feature type="domain" description="Glycosyl transferase family 1" evidence="1">
    <location>
        <begin position="193"/>
        <end position="351"/>
    </location>
</feature>
<gene>
    <name evidence="3" type="ORF">UW99_C0035G0006</name>
</gene>
<dbReference type="CDD" id="cd03801">
    <property type="entry name" value="GT4_PimA-like"/>
    <property type="match status" value="1"/>
</dbReference>
<dbReference type="InterPro" id="IPR028098">
    <property type="entry name" value="Glyco_trans_4-like_N"/>
</dbReference>
<protein>
    <submittedName>
        <fullName evidence="3">Conserved Archaeal protein</fullName>
    </submittedName>
</protein>
<dbReference type="SUPFAM" id="SSF53756">
    <property type="entry name" value="UDP-Glycosyltransferase/glycogen phosphorylase"/>
    <property type="match status" value="1"/>
</dbReference>
<evidence type="ECO:0000313" key="4">
    <source>
        <dbReference type="Proteomes" id="UP000034214"/>
    </source>
</evidence>
<reference evidence="3 4" key="1">
    <citation type="journal article" date="2015" name="Nature">
        <title>rRNA introns, odd ribosomes, and small enigmatic genomes across a large radiation of phyla.</title>
        <authorList>
            <person name="Brown C.T."/>
            <person name="Hug L.A."/>
            <person name="Thomas B.C."/>
            <person name="Sharon I."/>
            <person name="Castelle C.J."/>
            <person name="Singh A."/>
            <person name="Wilkins M.J."/>
            <person name="Williams K.H."/>
            <person name="Banfield J.F."/>
        </authorList>
    </citation>
    <scope>NUCLEOTIDE SEQUENCE [LARGE SCALE GENOMIC DNA]</scope>
</reference>
<evidence type="ECO:0000313" key="3">
    <source>
        <dbReference type="EMBL" id="KKT97324.1"/>
    </source>
</evidence>
<dbReference type="PANTHER" id="PTHR12526:SF637">
    <property type="entry name" value="GLYCOSYLTRANSFERASE EPSF-RELATED"/>
    <property type="match status" value="1"/>
</dbReference>
<dbReference type="AlphaFoldDB" id="A0A0G1PLX1"/>
<dbReference type="Proteomes" id="UP000034214">
    <property type="component" value="Unassembled WGS sequence"/>
</dbReference>